<proteinExistence type="predicted"/>
<dbReference type="InterPro" id="IPR001254">
    <property type="entry name" value="Trypsin_dom"/>
</dbReference>
<dbReference type="InterPro" id="IPR050127">
    <property type="entry name" value="Serine_Proteases_S1"/>
</dbReference>
<dbReference type="Pfam" id="PF00089">
    <property type="entry name" value="Trypsin"/>
    <property type="match status" value="1"/>
</dbReference>
<dbReference type="PANTHER" id="PTHR24264">
    <property type="entry name" value="TRYPSIN-RELATED"/>
    <property type="match status" value="1"/>
</dbReference>
<sequence>MKVSSIILHEDFNFHNYDSAIALVRLTEPAILSDQVQIVCLLTGFDLSQQNLENGKRGWVAGWGFNESDILSEELTEAEIPVLSNRKCIRDTIHFTGDPSMARALTSNMFCAGYDKETSLEAPSIILDH</sequence>
<protein>
    <recommendedName>
        <fullName evidence="6">Peptidase S1 domain-containing protein</fullName>
    </recommendedName>
</protein>
<evidence type="ECO:0000256" key="5">
    <source>
        <dbReference type="ARBA" id="ARBA00022825"/>
    </source>
</evidence>
<dbReference type="EMBL" id="LR902046">
    <property type="protein sequence ID" value="CAD7249865.1"/>
    <property type="molecule type" value="Genomic_DNA"/>
</dbReference>
<evidence type="ECO:0000256" key="3">
    <source>
        <dbReference type="ARBA" id="ARBA00022670"/>
    </source>
</evidence>
<keyword evidence="5" id="KW-0720">Serine protease</keyword>
<dbReference type="Gene3D" id="2.40.10.10">
    <property type="entry name" value="Trypsin-like serine proteases"/>
    <property type="match status" value="2"/>
</dbReference>
<organism evidence="7">
    <name type="scientific">Darwinula stevensoni</name>
    <dbReference type="NCBI Taxonomy" id="69355"/>
    <lineage>
        <taxon>Eukaryota</taxon>
        <taxon>Metazoa</taxon>
        <taxon>Ecdysozoa</taxon>
        <taxon>Arthropoda</taxon>
        <taxon>Crustacea</taxon>
        <taxon>Oligostraca</taxon>
        <taxon>Ostracoda</taxon>
        <taxon>Podocopa</taxon>
        <taxon>Podocopida</taxon>
        <taxon>Darwinulocopina</taxon>
        <taxon>Darwinuloidea</taxon>
        <taxon>Darwinulidae</taxon>
        <taxon>Darwinula</taxon>
    </lineage>
</organism>
<keyword evidence="4" id="KW-0378">Hydrolase</keyword>
<dbReference type="Proteomes" id="UP000677054">
    <property type="component" value="Unassembled WGS sequence"/>
</dbReference>
<name>A0A7R9FNU6_9CRUS</name>
<dbReference type="GO" id="GO:0005615">
    <property type="term" value="C:extracellular space"/>
    <property type="evidence" value="ECO:0007669"/>
    <property type="project" value="TreeGrafter"/>
</dbReference>
<evidence type="ECO:0000256" key="1">
    <source>
        <dbReference type="ARBA" id="ARBA00004613"/>
    </source>
</evidence>
<evidence type="ECO:0000256" key="4">
    <source>
        <dbReference type="ARBA" id="ARBA00022801"/>
    </source>
</evidence>
<dbReference type="EMBL" id="CAJPEV010002529">
    <property type="protein sequence ID" value="CAG0897209.1"/>
    <property type="molecule type" value="Genomic_DNA"/>
</dbReference>
<evidence type="ECO:0000313" key="7">
    <source>
        <dbReference type="EMBL" id="CAD7249865.1"/>
    </source>
</evidence>
<keyword evidence="8" id="KW-1185">Reference proteome</keyword>
<dbReference type="AlphaFoldDB" id="A0A7R9FNU6"/>
<dbReference type="InterPro" id="IPR009003">
    <property type="entry name" value="Peptidase_S1_PA"/>
</dbReference>
<dbReference type="PROSITE" id="PS50240">
    <property type="entry name" value="TRYPSIN_DOM"/>
    <property type="match status" value="1"/>
</dbReference>
<comment type="subcellular location">
    <subcellularLocation>
        <location evidence="1">Secreted</location>
    </subcellularLocation>
</comment>
<keyword evidence="2" id="KW-0964">Secreted</keyword>
<gene>
    <name evidence="7" type="ORF">DSTB1V02_LOCUS9651</name>
</gene>
<reference evidence="7" key="1">
    <citation type="submission" date="2020-11" db="EMBL/GenBank/DDBJ databases">
        <authorList>
            <person name="Tran Van P."/>
        </authorList>
    </citation>
    <scope>NUCLEOTIDE SEQUENCE</scope>
</reference>
<dbReference type="InterPro" id="IPR043504">
    <property type="entry name" value="Peptidase_S1_PA_chymotrypsin"/>
</dbReference>
<evidence type="ECO:0000313" key="8">
    <source>
        <dbReference type="Proteomes" id="UP000677054"/>
    </source>
</evidence>
<dbReference type="GO" id="GO:0006508">
    <property type="term" value="P:proteolysis"/>
    <property type="evidence" value="ECO:0007669"/>
    <property type="project" value="UniProtKB-KW"/>
</dbReference>
<keyword evidence="3" id="KW-0645">Protease</keyword>
<accession>A0A7R9FNU6</accession>
<dbReference type="OrthoDB" id="6147874at2759"/>
<dbReference type="SUPFAM" id="SSF50494">
    <property type="entry name" value="Trypsin-like serine proteases"/>
    <property type="match status" value="1"/>
</dbReference>
<evidence type="ECO:0000256" key="2">
    <source>
        <dbReference type="ARBA" id="ARBA00022525"/>
    </source>
</evidence>
<feature type="domain" description="Peptidase S1" evidence="6">
    <location>
        <begin position="1"/>
        <end position="129"/>
    </location>
</feature>
<dbReference type="GO" id="GO:0004252">
    <property type="term" value="F:serine-type endopeptidase activity"/>
    <property type="evidence" value="ECO:0007669"/>
    <property type="project" value="InterPro"/>
</dbReference>
<dbReference type="PANTHER" id="PTHR24264:SF65">
    <property type="entry name" value="SRCR DOMAIN-CONTAINING PROTEIN"/>
    <property type="match status" value="1"/>
</dbReference>
<evidence type="ECO:0000259" key="6">
    <source>
        <dbReference type="PROSITE" id="PS50240"/>
    </source>
</evidence>